<reference evidence="4 5" key="1">
    <citation type="submission" date="2024-07" db="EMBL/GenBank/DDBJ databases">
        <authorList>
            <person name="Hebao G."/>
        </authorList>
    </citation>
    <scope>NUCLEOTIDE SEQUENCE [LARGE SCALE GENOMIC DNA]</scope>
    <source>
        <strain evidence="4 5">ACCC 02193</strain>
    </source>
</reference>
<dbReference type="Pfam" id="PF00328">
    <property type="entry name" value="His_Phos_2"/>
    <property type="match status" value="1"/>
</dbReference>
<gene>
    <name evidence="4" type="ORF">AB6T85_18315</name>
</gene>
<organism evidence="4 5">
    <name type="scientific">Erwinia aeris</name>
    <dbReference type="NCBI Taxonomy" id="3239803"/>
    <lineage>
        <taxon>Bacteria</taxon>
        <taxon>Pseudomonadati</taxon>
        <taxon>Pseudomonadota</taxon>
        <taxon>Gammaproteobacteria</taxon>
        <taxon>Enterobacterales</taxon>
        <taxon>Erwiniaceae</taxon>
        <taxon>Erwinia</taxon>
    </lineage>
</organism>
<dbReference type="InterPro" id="IPR000560">
    <property type="entry name" value="His_Pase_clade-2"/>
</dbReference>
<evidence type="ECO:0000256" key="3">
    <source>
        <dbReference type="SAM" id="SignalP"/>
    </source>
</evidence>
<evidence type="ECO:0000313" key="4">
    <source>
        <dbReference type="EMBL" id="MEY8772363.1"/>
    </source>
</evidence>
<protein>
    <submittedName>
        <fullName evidence="4">Histidine-type phosphatase</fullName>
    </submittedName>
</protein>
<dbReference type="PROSITE" id="PS00616">
    <property type="entry name" value="HIS_ACID_PHOSPHAT_1"/>
    <property type="match status" value="1"/>
</dbReference>
<dbReference type="PANTHER" id="PTHR11567:SF110">
    <property type="entry name" value="2-PHOSPHOXYLOSE PHOSPHATASE 1"/>
    <property type="match status" value="1"/>
</dbReference>
<keyword evidence="3" id="KW-0732">Signal</keyword>
<accession>A0ABV4EBQ4</accession>
<keyword evidence="2" id="KW-0378">Hydrolase</keyword>
<dbReference type="PANTHER" id="PTHR11567">
    <property type="entry name" value="ACID PHOSPHATASE-RELATED"/>
    <property type="match status" value="1"/>
</dbReference>
<evidence type="ECO:0000256" key="2">
    <source>
        <dbReference type="ARBA" id="ARBA00022801"/>
    </source>
</evidence>
<evidence type="ECO:0000256" key="1">
    <source>
        <dbReference type="ARBA" id="ARBA00005375"/>
    </source>
</evidence>
<comment type="caution">
    <text evidence="4">The sequence shown here is derived from an EMBL/GenBank/DDBJ whole genome shotgun (WGS) entry which is preliminary data.</text>
</comment>
<comment type="similarity">
    <text evidence="1">Belongs to the histidine acid phosphatase family.</text>
</comment>
<dbReference type="CDD" id="cd07061">
    <property type="entry name" value="HP_HAP_like"/>
    <property type="match status" value="1"/>
</dbReference>
<dbReference type="Proteomes" id="UP001565243">
    <property type="component" value="Unassembled WGS sequence"/>
</dbReference>
<proteinExistence type="inferred from homology"/>
<feature type="chain" id="PRO_5045494086" evidence="3">
    <location>
        <begin position="25"/>
        <end position="411"/>
    </location>
</feature>
<keyword evidence="5" id="KW-1185">Reference proteome</keyword>
<evidence type="ECO:0000313" key="5">
    <source>
        <dbReference type="Proteomes" id="UP001565243"/>
    </source>
</evidence>
<dbReference type="InterPro" id="IPR050645">
    <property type="entry name" value="Histidine_acid_phosphatase"/>
</dbReference>
<dbReference type="EMBL" id="JBGFFX010000012">
    <property type="protein sequence ID" value="MEY8772363.1"/>
    <property type="molecule type" value="Genomic_DNA"/>
</dbReference>
<name>A0ABV4EBQ4_9GAMM</name>
<dbReference type="SUPFAM" id="SSF53254">
    <property type="entry name" value="Phosphoglycerate mutase-like"/>
    <property type="match status" value="1"/>
</dbReference>
<dbReference type="InterPro" id="IPR033379">
    <property type="entry name" value="Acid_Pase_AS"/>
</dbReference>
<sequence>MYKFFSAVVLFAGLTAFFSQPVQADYVLEKVVEVSRHGVRPPSPDNRRAIENGSARRWPDWLTADGNLTGHGYTAAWLKGRYESSYYREAGLLGEGCPKERDFHLIASPMQRTRATAQVLAEAAFPGCDIAAHVMAASLFQLPNEKVSQEQAATHRQEALRAMGGSLADAQRRLQPQIDALKKAVCQPARPCPVFSQPWQLATWSNGTVGIQGLDTLAAMAETLRLEWSENKPLSEVAFGKVNNQAELAALLPLLSAKYDYTNDLPTLASRGASGLMSQIASALRAGATGERATDAPPDVRWLLYVAHDINIAWLRTLLDFRWQQADYPHGNIPPGGSLVFERWRYKGERFIRIYFQAQSLAQLRELTPLDKQHPPLLTELTFPGCRQMAPGTLCPWQAAMQRIEKHIAPL</sequence>
<dbReference type="Gene3D" id="3.40.50.1240">
    <property type="entry name" value="Phosphoglycerate mutase-like"/>
    <property type="match status" value="2"/>
</dbReference>
<dbReference type="InterPro" id="IPR029033">
    <property type="entry name" value="His_PPase_superfam"/>
</dbReference>
<dbReference type="RefSeq" id="WP_369896330.1">
    <property type="nucleotide sequence ID" value="NZ_JBGFFX010000012.1"/>
</dbReference>
<feature type="signal peptide" evidence="3">
    <location>
        <begin position="1"/>
        <end position="24"/>
    </location>
</feature>